<evidence type="ECO:0000313" key="3">
    <source>
        <dbReference type="Proteomes" id="UP000299084"/>
    </source>
</evidence>
<sequence>MGVNDKPGRINSGGGKPFNLTPSPDPVSKHEDLHLSCLPGSRCNPLRSSLWPPTASTPDLLQCLNAPILSNSAAQRLPSPYHQQHDLRGLPGGWEGLPARFVPLHAFSFQLSLTGSNWLFPFLGALAALWSAMESSRYCVLGLRLRCERQAWLSTPSLQLRELEFGDHLSS</sequence>
<comment type="caution">
    <text evidence="2">The sequence shown here is derived from an EMBL/GenBank/DDBJ whole genome shotgun (WGS) entry which is preliminary data.</text>
</comment>
<accession>A0A5N4DYP8</accession>
<dbReference type="AlphaFoldDB" id="A0A5N4DYP8"/>
<keyword evidence="3" id="KW-1185">Reference proteome</keyword>
<proteinExistence type="predicted"/>
<protein>
    <submittedName>
        <fullName evidence="2">Uncharacterized protein</fullName>
    </submittedName>
</protein>
<name>A0A5N4DYP8_CAMDR</name>
<reference evidence="2 3" key="1">
    <citation type="journal article" date="2019" name="Mol. Ecol. Resour.">
        <title>Improving Illumina assemblies with Hi-C and long reads: an example with the North African dromedary.</title>
        <authorList>
            <person name="Elbers J.P."/>
            <person name="Rogers M.F."/>
            <person name="Perelman P.L."/>
            <person name="Proskuryakova A.A."/>
            <person name="Serdyukova N.A."/>
            <person name="Johnson W.E."/>
            <person name="Horin P."/>
            <person name="Corander J."/>
            <person name="Murphy D."/>
            <person name="Burger P.A."/>
        </authorList>
    </citation>
    <scope>NUCLEOTIDE SEQUENCE [LARGE SCALE GENOMIC DNA]</scope>
    <source>
        <strain evidence="2">Drom800</strain>
        <tissue evidence="2">Blood</tissue>
    </source>
</reference>
<dbReference type="EMBL" id="JWIN03000007">
    <property type="protein sequence ID" value="KAB1276313.1"/>
    <property type="molecule type" value="Genomic_DNA"/>
</dbReference>
<gene>
    <name evidence="2" type="ORF">Cadr_000008516</name>
</gene>
<dbReference type="Proteomes" id="UP000299084">
    <property type="component" value="Unassembled WGS sequence"/>
</dbReference>
<organism evidence="2 3">
    <name type="scientific">Camelus dromedarius</name>
    <name type="common">Dromedary</name>
    <name type="synonym">Arabian camel</name>
    <dbReference type="NCBI Taxonomy" id="9838"/>
    <lineage>
        <taxon>Eukaryota</taxon>
        <taxon>Metazoa</taxon>
        <taxon>Chordata</taxon>
        <taxon>Craniata</taxon>
        <taxon>Vertebrata</taxon>
        <taxon>Euteleostomi</taxon>
        <taxon>Mammalia</taxon>
        <taxon>Eutheria</taxon>
        <taxon>Laurasiatheria</taxon>
        <taxon>Artiodactyla</taxon>
        <taxon>Tylopoda</taxon>
        <taxon>Camelidae</taxon>
        <taxon>Camelus</taxon>
    </lineage>
</organism>
<feature type="region of interest" description="Disordered" evidence="1">
    <location>
        <begin position="1"/>
        <end position="31"/>
    </location>
</feature>
<evidence type="ECO:0000313" key="2">
    <source>
        <dbReference type="EMBL" id="KAB1276313.1"/>
    </source>
</evidence>
<evidence type="ECO:0000256" key="1">
    <source>
        <dbReference type="SAM" id="MobiDB-lite"/>
    </source>
</evidence>